<gene>
    <name evidence="1" type="ORF">IFJ75_05845</name>
</gene>
<protein>
    <submittedName>
        <fullName evidence="1">Uncharacterized protein</fullName>
    </submittedName>
</protein>
<evidence type="ECO:0000313" key="1">
    <source>
        <dbReference type="EMBL" id="QTC92403.1"/>
    </source>
</evidence>
<reference evidence="1" key="1">
    <citation type="submission" date="2020-09" db="EMBL/GenBank/DDBJ databases">
        <title>Brevundimonas sp. LVF2 isolated from a puddle in Goettingen, Germany.</title>
        <authorList>
            <person name="Friedrich I."/>
            <person name="Klassen A."/>
            <person name="Hannes N."/>
            <person name="Schneider D."/>
            <person name="Hertel R."/>
            <person name="Daniel R."/>
        </authorList>
    </citation>
    <scope>NUCLEOTIDE SEQUENCE</scope>
    <source>
        <strain evidence="1">LVF2</strain>
    </source>
</reference>
<sequence length="405" mass="44339">MAAVACLRVLLDGNRTEVPADQLGPLVAKYSNLFLEVRWKLPRHYDQLSPYAYLLGDPDAEELDTVELAHLSHDLQTKLFGAGVEDAVKLVLFEGDDEAIDTFANWSSEAVLDAMEDPSRLPRGGLLRRIARDGALIEVPEHTESAATAEAFRFGPTIDTAQGVWFSAGQTFIGDVLSCTPVTASTYYSLLDGPDHQPEDTETFDAACVTTALRFLVDFPVIQPLILPVSFSTLVRPSQRAAYEDLLLVLPEGYRHKLSVSVYDTPRGPSFFALKTIRQALDPHFGAIDLCTHDPDFQIQQLGTRAVSSVTLALPDARPDVRLAAIRRFASHASHYRRRRIVAGIANIRFRAERELAIALKVPFLSGPGICRIQSEPVGGRRWEAEALPLLQITPGAAMAAATAA</sequence>
<keyword evidence="2" id="KW-1185">Reference proteome</keyword>
<proteinExistence type="predicted"/>
<dbReference type="EMBL" id="CP062222">
    <property type="protein sequence ID" value="QTC92403.1"/>
    <property type="molecule type" value="Genomic_DNA"/>
</dbReference>
<name>A0A975C1Y6_9CAUL</name>
<dbReference type="KEGG" id="bgoe:IFJ75_05845"/>
<evidence type="ECO:0000313" key="2">
    <source>
        <dbReference type="Proteomes" id="UP000663918"/>
    </source>
</evidence>
<dbReference type="RefSeq" id="WP_207931685.1">
    <property type="nucleotide sequence ID" value="NZ_CP062222.1"/>
</dbReference>
<dbReference type="AlphaFoldDB" id="A0A975C1Y6"/>
<organism evidence="1 2">
    <name type="scientific">Brevundimonas goettingensis</name>
    <dbReference type="NCBI Taxonomy" id="2774190"/>
    <lineage>
        <taxon>Bacteria</taxon>
        <taxon>Pseudomonadati</taxon>
        <taxon>Pseudomonadota</taxon>
        <taxon>Alphaproteobacteria</taxon>
        <taxon>Caulobacterales</taxon>
        <taxon>Caulobacteraceae</taxon>
        <taxon>Brevundimonas</taxon>
    </lineage>
</organism>
<dbReference type="Proteomes" id="UP000663918">
    <property type="component" value="Chromosome"/>
</dbReference>
<accession>A0A975C1Y6</accession>